<feature type="signal peptide" evidence="12">
    <location>
        <begin position="1"/>
        <end position="17"/>
    </location>
</feature>
<dbReference type="GO" id="GO:0042102">
    <property type="term" value="P:positive regulation of T cell proliferation"/>
    <property type="evidence" value="ECO:0007669"/>
    <property type="project" value="TreeGrafter"/>
</dbReference>
<evidence type="ECO:0000256" key="5">
    <source>
        <dbReference type="ARBA" id="ARBA00022989"/>
    </source>
</evidence>
<dbReference type="InterPro" id="IPR036179">
    <property type="entry name" value="Ig-like_dom_sf"/>
</dbReference>
<dbReference type="GO" id="GO:0007166">
    <property type="term" value="P:cell surface receptor signaling pathway"/>
    <property type="evidence" value="ECO:0007669"/>
    <property type="project" value="TreeGrafter"/>
</dbReference>
<sequence length="187" mass="20798">MMILALLTLLLITNGSAEEEMVETVLGFVGHDVLLPCSCSSVPELVWQKGQRVVSVYPEDKRSSIDQDYMDRTENFLRTEKTNCSLKILNISFADEGVYTCYSIFSLPGTARSTQSLKVNLTVSEFVPIPIPELFIEDKSVTAVTISVPILAVLLLAVAVILTILIKRRHRTNTDPDLPAQQRMIDV</sequence>
<dbReference type="PANTHER" id="PTHR25466:SF14">
    <property type="entry name" value="BUTYROPHILIN SUBFAMILY 2 MEMBER A2-LIKE-RELATED"/>
    <property type="match status" value="1"/>
</dbReference>
<organism evidence="15 16">
    <name type="scientific">Culter alburnus</name>
    <name type="common">Topmouth culter</name>
    <dbReference type="NCBI Taxonomy" id="194366"/>
    <lineage>
        <taxon>Eukaryota</taxon>
        <taxon>Metazoa</taxon>
        <taxon>Chordata</taxon>
        <taxon>Craniata</taxon>
        <taxon>Vertebrata</taxon>
        <taxon>Euteleostomi</taxon>
        <taxon>Actinopterygii</taxon>
        <taxon>Neopterygii</taxon>
        <taxon>Teleostei</taxon>
        <taxon>Ostariophysi</taxon>
        <taxon>Cypriniformes</taxon>
        <taxon>Xenocyprididae</taxon>
        <taxon>Xenocypridinae</taxon>
        <taxon>Culter</taxon>
    </lineage>
</organism>
<evidence type="ECO:0000259" key="14">
    <source>
        <dbReference type="SMART" id="SM00409"/>
    </source>
</evidence>
<evidence type="ECO:0000256" key="8">
    <source>
        <dbReference type="ARBA" id="ARBA00023170"/>
    </source>
</evidence>
<keyword evidence="2" id="KW-1003">Cell membrane</keyword>
<keyword evidence="7" id="KW-1015">Disulfide bond</keyword>
<dbReference type="GO" id="GO:0031295">
    <property type="term" value="P:T cell costimulation"/>
    <property type="evidence" value="ECO:0007669"/>
    <property type="project" value="TreeGrafter"/>
</dbReference>
<feature type="transmembrane region" description="Helical" evidence="11">
    <location>
        <begin position="146"/>
        <end position="166"/>
    </location>
</feature>
<dbReference type="Pfam" id="PF07686">
    <property type="entry name" value="V-set"/>
    <property type="match status" value="1"/>
</dbReference>
<dbReference type="AlphaFoldDB" id="A0AAW2A886"/>
<dbReference type="InterPro" id="IPR003598">
    <property type="entry name" value="Ig_sub2"/>
</dbReference>
<dbReference type="GO" id="GO:0006955">
    <property type="term" value="P:immune response"/>
    <property type="evidence" value="ECO:0007669"/>
    <property type="project" value="TreeGrafter"/>
</dbReference>
<keyword evidence="10" id="KW-0393">Immunoglobulin domain</keyword>
<keyword evidence="9" id="KW-0325">Glycoprotein</keyword>
<dbReference type="SUPFAM" id="SSF48726">
    <property type="entry name" value="Immunoglobulin"/>
    <property type="match status" value="1"/>
</dbReference>
<evidence type="ECO:0000256" key="3">
    <source>
        <dbReference type="ARBA" id="ARBA00022692"/>
    </source>
</evidence>
<evidence type="ECO:0000256" key="9">
    <source>
        <dbReference type="ARBA" id="ARBA00023180"/>
    </source>
</evidence>
<evidence type="ECO:0000256" key="1">
    <source>
        <dbReference type="ARBA" id="ARBA00004251"/>
    </source>
</evidence>
<evidence type="ECO:0000256" key="6">
    <source>
        <dbReference type="ARBA" id="ARBA00023136"/>
    </source>
</evidence>
<gene>
    <name evidence="15" type="ORF">ABG768_027671</name>
</gene>
<feature type="chain" id="PRO_5043418965" description="Ig-like domain-containing protein" evidence="12">
    <location>
        <begin position="18"/>
        <end position="187"/>
    </location>
</feature>
<dbReference type="PANTHER" id="PTHR25466">
    <property type="entry name" value="T-LYMPHOCYTE ACTIVATION ANTIGEN"/>
    <property type="match status" value="1"/>
</dbReference>
<evidence type="ECO:0000256" key="11">
    <source>
        <dbReference type="SAM" id="Phobius"/>
    </source>
</evidence>
<keyword evidence="5 11" id="KW-1133">Transmembrane helix</keyword>
<keyword evidence="8" id="KW-0675">Receptor</keyword>
<comment type="caution">
    <text evidence="15">The sequence shown here is derived from an EMBL/GenBank/DDBJ whole genome shotgun (WGS) entry which is preliminary data.</text>
</comment>
<evidence type="ECO:0000256" key="7">
    <source>
        <dbReference type="ARBA" id="ARBA00023157"/>
    </source>
</evidence>
<feature type="domain" description="Immunoglobulin" evidence="14">
    <location>
        <begin position="22"/>
        <end position="124"/>
    </location>
</feature>
<dbReference type="GO" id="GO:0071222">
    <property type="term" value="P:cellular response to lipopolysaccharide"/>
    <property type="evidence" value="ECO:0007669"/>
    <property type="project" value="TreeGrafter"/>
</dbReference>
<evidence type="ECO:0000259" key="13">
    <source>
        <dbReference type="SMART" id="SM00408"/>
    </source>
</evidence>
<reference evidence="15 16" key="1">
    <citation type="submission" date="2024-05" db="EMBL/GenBank/DDBJ databases">
        <title>A high-quality chromosomal-level genome assembly of Topmouth culter (Culter alburnus).</title>
        <authorList>
            <person name="Zhao H."/>
        </authorList>
    </citation>
    <scope>NUCLEOTIDE SEQUENCE [LARGE SCALE GENOMIC DNA]</scope>
    <source>
        <strain evidence="15">CATC2023</strain>
        <tissue evidence="15">Muscle</tissue>
    </source>
</reference>
<evidence type="ECO:0000256" key="10">
    <source>
        <dbReference type="ARBA" id="ARBA00023319"/>
    </source>
</evidence>
<keyword evidence="4 12" id="KW-0732">Signal</keyword>
<accession>A0AAW2A886</accession>
<dbReference type="InterPro" id="IPR051713">
    <property type="entry name" value="T-cell_Activation_Regulation"/>
</dbReference>
<evidence type="ECO:0000313" key="16">
    <source>
        <dbReference type="Proteomes" id="UP001479290"/>
    </source>
</evidence>
<dbReference type="Proteomes" id="UP001479290">
    <property type="component" value="Unassembled WGS sequence"/>
</dbReference>
<evidence type="ECO:0000256" key="2">
    <source>
        <dbReference type="ARBA" id="ARBA00022475"/>
    </source>
</evidence>
<dbReference type="InterPro" id="IPR013106">
    <property type="entry name" value="Ig_V-set"/>
</dbReference>
<dbReference type="InterPro" id="IPR013783">
    <property type="entry name" value="Ig-like_fold"/>
</dbReference>
<keyword evidence="3 11" id="KW-0812">Transmembrane</keyword>
<dbReference type="SMART" id="SM00409">
    <property type="entry name" value="IG"/>
    <property type="match status" value="1"/>
</dbReference>
<feature type="domain" description="Immunoglobulin subtype 2" evidence="13">
    <location>
        <begin position="28"/>
        <end position="108"/>
    </location>
</feature>
<evidence type="ECO:0000256" key="12">
    <source>
        <dbReference type="SAM" id="SignalP"/>
    </source>
</evidence>
<dbReference type="GO" id="GO:0009897">
    <property type="term" value="C:external side of plasma membrane"/>
    <property type="evidence" value="ECO:0007669"/>
    <property type="project" value="TreeGrafter"/>
</dbReference>
<keyword evidence="16" id="KW-1185">Reference proteome</keyword>
<evidence type="ECO:0000256" key="4">
    <source>
        <dbReference type="ARBA" id="ARBA00022729"/>
    </source>
</evidence>
<dbReference type="Gene3D" id="2.60.40.10">
    <property type="entry name" value="Immunoglobulins"/>
    <property type="match status" value="1"/>
</dbReference>
<dbReference type="InterPro" id="IPR003599">
    <property type="entry name" value="Ig_sub"/>
</dbReference>
<evidence type="ECO:0000313" key="15">
    <source>
        <dbReference type="EMBL" id="KAK9969507.1"/>
    </source>
</evidence>
<protein>
    <recommendedName>
        <fullName evidence="17">Ig-like domain-containing protein</fullName>
    </recommendedName>
</protein>
<name>A0AAW2A886_CULAL</name>
<keyword evidence="6 11" id="KW-0472">Membrane</keyword>
<proteinExistence type="predicted"/>
<evidence type="ECO:0008006" key="17">
    <source>
        <dbReference type="Google" id="ProtNLM"/>
    </source>
</evidence>
<comment type="subcellular location">
    <subcellularLocation>
        <location evidence="1">Cell membrane</location>
        <topology evidence="1">Single-pass type I membrane protein</topology>
    </subcellularLocation>
</comment>
<dbReference type="EMBL" id="JAWDJR010000009">
    <property type="protein sequence ID" value="KAK9969507.1"/>
    <property type="molecule type" value="Genomic_DNA"/>
</dbReference>
<dbReference type="GO" id="GO:0042130">
    <property type="term" value="P:negative regulation of T cell proliferation"/>
    <property type="evidence" value="ECO:0007669"/>
    <property type="project" value="TreeGrafter"/>
</dbReference>
<dbReference type="SMART" id="SM00408">
    <property type="entry name" value="IGc2"/>
    <property type="match status" value="1"/>
</dbReference>